<protein>
    <submittedName>
        <fullName evidence="1">Uncharacterized protein</fullName>
    </submittedName>
</protein>
<dbReference type="AlphaFoldDB" id="A0A1I0IPD7"/>
<proteinExistence type="predicted"/>
<reference evidence="2" key="1">
    <citation type="submission" date="2016-10" db="EMBL/GenBank/DDBJ databases">
        <authorList>
            <person name="Varghese N."/>
            <person name="Submissions S."/>
        </authorList>
    </citation>
    <scope>NUCLEOTIDE SEQUENCE [LARGE SCALE GENOMIC DNA]</scope>
    <source>
        <strain evidence="2">DSM 44209</strain>
    </source>
</reference>
<dbReference type="EMBL" id="FOIE01000014">
    <property type="protein sequence ID" value="SET99045.1"/>
    <property type="molecule type" value="Genomic_DNA"/>
</dbReference>
<keyword evidence="2" id="KW-1185">Reference proteome</keyword>
<evidence type="ECO:0000313" key="2">
    <source>
        <dbReference type="Proteomes" id="UP000198507"/>
    </source>
</evidence>
<evidence type="ECO:0000313" key="1">
    <source>
        <dbReference type="EMBL" id="SET99045.1"/>
    </source>
</evidence>
<dbReference type="Proteomes" id="UP000198507">
    <property type="component" value="Unassembled WGS sequence"/>
</dbReference>
<accession>A0A1I0IPD7</accession>
<gene>
    <name evidence="1" type="ORF">SAMN04488546_4568</name>
</gene>
<name>A0A1I0IPD7_9ACTN</name>
<sequence length="317" mass="34080">MSQKGRVWPLGLVIGTARTASARGEMVGGVKNAAALLADLIEEWTIPKGQTSLGHRREVASKLGSDVWSLHQRAVGYLVQIERDLDALQAAGDDVDYYIETVPSWYQAVFSVAAGWDNAVGSTVRVTDPRDLRLLRALAGTVDTARLSPKLPAEQLADLRIAVKEAGDLVAGAGEDVLKDGPRRYLLGLIFEASKVIEEIEVFGSAALRSVTFELGGAMGAVAELVEDEETKTTWREKSRKVLAQWSAVVPIAAITRESTLRSRASPAVDATLLEAPDLSRSRLSNLTPRAAPFSPVYGVRGPGMLPRGQRQISDGL</sequence>
<organism evidence="1 2">
    <name type="scientific">Geodermatophilus poikilotrophus</name>
    <dbReference type="NCBI Taxonomy" id="1333667"/>
    <lineage>
        <taxon>Bacteria</taxon>
        <taxon>Bacillati</taxon>
        <taxon>Actinomycetota</taxon>
        <taxon>Actinomycetes</taxon>
        <taxon>Geodermatophilales</taxon>
        <taxon>Geodermatophilaceae</taxon>
        <taxon>Geodermatophilus</taxon>
    </lineage>
</organism>